<evidence type="ECO:0008006" key="3">
    <source>
        <dbReference type="Google" id="ProtNLM"/>
    </source>
</evidence>
<evidence type="ECO:0000313" key="1">
    <source>
        <dbReference type="EMBL" id="ENW19441.1"/>
    </source>
</evidence>
<dbReference type="HOGENOM" id="CLU_245905_0_0_6"/>
<gene>
    <name evidence="1" type="ORF">F927_01208</name>
</gene>
<dbReference type="PATRIC" id="fig|1217659.3.peg.1183"/>
<dbReference type="Gene3D" id="2.180.10.10">
    <property type="entry name" value="RHS repeat-associated core"/>
    <property type="match status" value="2"/>
</dbReference>
<organism evidence="1 2">
    <name type="scientific">Acinetobacter haemolyticus CIP 64.3 = MTCC 9819</name>
    <dbReference type="NCBI Taxonomy" id="1217659"/>
    <lineage>
        <taxon>Bacteria</taxon>
        <taxon>Pseudomonadati</taxon>
        <taxon>Pseudomonadota</taxon>
        <taxon>Gammaproteobacteria</taxon>
        <taxon>Moraxellales</taxon>
        <taxon>Moraxellaceae</taxon>
        <taxon>Acinetobacter</taxon>
    </lineage>
</organism>
<dbReference type="InterPro" id="IPR006530">
    <property type="entry name" value="YD"/>
</dbReference>
<dbReference type="InterPro" id="IPR022385">
    <property type="entry name" value="Rhs_assc_core"/>
</dbReference>
<dbReference type="NCBIfam" id="TIGR03696">
    <property type="entry name" value="Rhs_assc_core"/>
    <property type="match status" value="1"/>
</dbReference>
<dbReference type="InterPro" id="IPR050708">
    <property type="entry name" value="T6SS_VgrG/RHS"/>
</dbReference>
<dbReference type="PRINTS" id="PR00394">
    <property type="entry name" value="RHSPROTEIN"/>
</dbReference>
<dbReference type="InterPro" id="IPR031325">
    <property type="entry name" value="RHS_repeat"/>
</dbReference>
<keyword evidence="2" id="KW-1185">Reference proteome</keyword>
<comment type="caution">
    <text evidence="1">The sequence shown here is derived from an EMBL/GenBank/DDBJ whole genome shotgun (WGS) entry which is preliminary data.</text>
</comment>
<sequence length="1477" mass="161692">MHFKSLCNKTSDNYDGFVNVFYGTYLTKGGYFIPITNYVIKLPNDSHRYYFKNGPTDFTEIGYPEPDVREENRALYRLYTSSELEASRLPGEGSFGGYASKDFGEIQFAIGSNSMTVVRAGVVYSATVSKSINNEILFRFNKITYPNGNTVNLSYDTQLNLIQVADNKNNKLSLVRNGSHVTSVSLNSGTQGDNQKYDFSYSSIQAGITGYPQLTQIKNTKNSRKEVYVYDSALSLSHYAAALENNIANPEVAAQRPILKTVIDNSNQIRQTWKVQYPSVVVATSGIYKTISAVKVILQSNLGVSGSKVLNTTTTYDDVQNSSKISMLFSPDGSQSANTTINTSHPDNKTVIDISGYPCLTTRDNRPIKSVVYAPSEIHPTQITDQNGNTTAYAFDGLNRILQIVEASASSISRTTNYIYGVLSNGTENRFNIPTTIRTSNFTITNEVNEKGQVVKQSQSSNQAQSTTKVTTYTYFSDITQSNNGLLSSEDGPRAGTLDKINYSYDNYGNLATVFSTVNGVQRTEQYVGYNSFGQPERIVYPNGMVEKYDYNLDGSLSRVVLGSGSTTGTITGKTVSYDYDALGQLTSTVNEDGEKTSFYYDSLGRMIKRIYADGSVNIKTYFNNNTLNSDELKDSSSATVFKGLYQTLDVNGRVNKVQVGTDATSNWKTLSYDANGNVVQTKTAQGITENWAYDALNRNISHTDGAGNTDTKSYDALDNLTTSLDALSSGTNPYLYRNGNVLVQESNKDYGTKSYSYNEADQLIQSTYGNRKCSFSNIDEIGRNKSIQCQNSSSSTPDMLSYDDTYTFDSSRYSRLDKITTNKPYGVDNSYSYDLYDRVISKSQSNKALTTFGTNTNTLSNTYTWSLGDKLTGITLPSGRKLAYSYDNTSKGQLTGLTLDGTALLSNIGYDLSGQMTGWTWGSNAGSYTWAYSSAKNGAINQISNKNSSGTITYSLNYSFDHDGRIISIKRNNNLTDNFSYDSQQRILSESRSNGASSVYAITYTYDKNGNRLTLRASGNHLQSVATVDYGYTGNKLTSLTKNGVAQPVNYTANAELYLGSIVPSYDYAGRRRGEGTSTNISRYMSYNANDERTLSGLTSSWINTAIQFTYDEKGHLLGEYTAAGIPLVEYIWLGDKPVAAVYGSGAATKIYYIVTDVQNTPRRLIDSSNSNVVWSWDSTAFGLGNPVGTITFNLRFPGHYYDASTGQFYNHNRFYNPELGRYMEPDPIGLAGGLNPYAYALNNPVMYVDMTGENPILIAMGVGAVIGGIFYTGETFIGAVYDAYSDNTGAAGMVNNFSNSFSIKKLGQQMVVGAVFGGIGKAAFIAADVHVVSKAVPTAIPQGTSVIKQWGLKGLNAVKNMAQSTKVNKIREVTTPAGVVLTGNMLIGKKTTNLILNDINERNSSSRYGGGESNRVGLPQGSDYLGFKGYQDNGYRAGYVDMYINGVYSSTGVTIYFNSGGSLQLSCTYKCRLPL</sequence>
<dbReference type="NCBIfam" id="TIGR01643">
    <property type="entry name" value="YD_repeat_2x"/>
    <property type="match status" value="2"/>
</dbReference>
<dbReference type="PANTHER" id="PTHR32305:SF15">
    <property type="entry name" value="PROTEIN RHSA-RELATED"/>
    <property type="match status" value="1"/>
</dbReference>
<protein>
    <recommendedName>
        <fullName evidence="3">RHS repeat-associated core domain-containing protein</fullName>
    </recommendedName>
</protein>
<dbReference type="EMBL" id="APQQ01000014">
    <property type="protein sequence ID" value="ENW19441.1"/>
    <property type="molecule type" value="Genomic_DNA"/>
</dbReference>
<accession>N9GQC3</accession>
<name>N9GQC3_ACIHA</name>
<evidence type="ECO:0000313" key="2">
    <source>
        <dbReference type="Proteomes" id="UP000017667"/>
    </source>
</evidence>
<proteinExistence type="predicted"/>
<dbReference type="Pfam" id="PF05593">
    <property type="entry name" value="RHS_repeat"/>
    <property type="match status" value="1"/>
</dbReference>
<dbReference type="Proteomes" id="UP000017667">
    <property type="component" value="Unassembled WGS sequence"/>
</dbReference>
<dbReference type="RefSeq" id="WP_005080738.1">
    <property type="nucleotide sequence ID" value="NZ_ASYX01000090.1"/>
</dbReference>
<reference evidence="1 2" key="1">
    <citation type="submission" date="2013-02" db="EMBL/GenBank/DDBJ databases">
        <title>The Genome Sequence of Acinetobacter haemolyticus CIP 64.3.</title>
        <authorList>
            <consortium name="The Broad Institute Genome Sequencing Platform"/>
            <consortium name="The Broad Institute Genome Sequencing Center for Infectious Disease"/>
            <person name="Cerqueira G."/>
            <person name="Feldgarden M."/>
            <person name="Courvalin P."/>
            <person name="Perichon B."/>
            <person name="Grillot-Courvalin C."/>
            <person name="Clermont D."/>
            <person name="Rocha E."/>
            <person name="Yoon E.-J."/>
            <person name="Nemec A."/>
            <person name="Walker B."/>
            <person name="Young S.K."/>
            <person name="Zeng Q."/>
            <person name="Gargeya S."/>
            <person name="Fitzgerald M."/>
            <person name="Haas B."/>
            <person name="Abouelleil A."/>
            <person name="Alvarado L."/>
            <person name="Arachchi H.M."/>
            <person name="Berlin A.M."/>
            <person name="Chapman S.B."/>
            <person name="Dewar J."/>
            <person name="Goldberg J."/>
            <person name="Griggs A."/>
            <person name="Gujja S."/>
            <person name="Hansen M."/>
            <person name="Howarth C."/>
            <person name="Imamovic A."/>
            <person name="Larimer J."/>
            <person name="McCowan C."/>
            <person name="Murphy C."/>
            <person name="Neiman D."/>
            <person name="Pearson M."/>
            <person name="Priest M."/>
            <person name="Roberts A."/>
            <person name="Saif S."/>
            <person name="Shea T."/>
            <person name="Sisk P."/>
            <person name="Sykes S."/>
            <person name="Wortman J."/>
            <person name="Nusbaum C."/>
            <person name="Birren B."/>
        </authorList>
    </citation>
    <scope>NUCLEOTIDE SEQUENCE [LARGE SCALE GENOMIC DNA]</scope>
    <source>
        <strain evidence="1 2">CIP 64.3</strain>
    </source>
</reference>
<dbReference type="PANTHER" id="PTHR32305">
    <property type="match status" value="1"/>
</dbReference>